<dbReference type="Pfam" id="PF23727">
    <property type="entry name" value="Beta-prop_FAM234A_B"/>
    <property type="match status" value="1"/>
</dbReference>
<evidence type="ECO:0000313" key="6">
    <source>
        <dbReference type="EMBL" id="CAD7196193.1"/>
    </source>
</evidence>
<evidence type="ECO:0000256" key="4">
    <source>
        <dbReference type="ARBA" id="ARBA00023136"/>
    </source>
</evidence>
<evidence type="ECO:0000256" key="1">
    <source>
        <dbReference type="ARBA" id="ARBA00004167"/>
    </source>
</evidence>
<sequence>MADEVSQLALSTNWTQGGLCKFLAKRNQPQGDICKLSAKRGGYTGHDAWMTKLHNVPQDMDCSLIDINKDNVNDCIVVGENGLLAAIEPLYGNVLWYMHDHNTNMQPSKLDFPIMFPDVNGDDINELLVPCSLSDRRNSLVLVSGRRGNILGKPLNFTGCLTINSVSLEKDWSITYICHLAGDKAWLHLILTLLINRSVALSGYLPSLSPIT</sequence>
<dbReference type="InterPro" id="IPR055409">
    <property type="entry name" value="Beta-prop_FAM234A_B"/>
</dbReference>
<comment type="subcellular location">
    <subcellularLocation>
        <location evidence="1">Membrane</location>
        <topology evidence="1">Single-pass membrane protein</topology>
    </subcellularLocation>
</comment>
<evidence type="ECO:0000259" key="5">
    <source>
        <dbReference type="Pfam" id="PF23727"/>
    </source>
</evidence>
<evidence type="ECO:0000256" key="3">
    <source>
        <dbReference type="ARBA" id="ARBA00022989"/>
    </source>
</evidence>
<protein>
    <recommendedName>
        <fullName evidence="5">FAM234A/B beta-propeller domain-containing protein</fullName>
    </recommendedName>
</protein>
<dbReference type="EMBL" id="OA565044">
    <property type="protein sequence ID" value="CAD7196193.1"/>
    <property type="molecule type" value="Genomic_DNA"/>
</dbReference>
<evidence type="ECO:0000256" key="2">
    <source>
        <dbReference type="ARBA" id="ARBA00022692"/>
    </source>
</evidence>
<keyword evidence="2" id="KW-0812">Transmembrane</keyword>
<dbReference type="PANTHER" id="PTHR21419">
    <property type="match status" value="1"/>
</dbReference>
<gene>
    <name evidence="6" type="ORF">TDIB3V08_LOCUS2546</name>
</gene>
<keyword evidence="3" id="KW-1133">Transmembrane helix</keyword>
<dbReference type="InterPro" id="IPR028994">
    <property type="entry name" value="Integrin_alpha_N"/>
</dbReference>
<organism evidence="6">
    <name type="scientific">Timema douglasi</name>
    <name type="common">Walking stick</name>
    <dbReference type="NCBI Taxonomy" id="61478"/>
    <lineage>
        <taxon>Eukaryota</taxon>
        <taxon>Metazoa</taxon>
        <taxon>Ecdysozoa</taxon>
        <taxon>Arthropoda</taxon>
        <taxon>Hexapoda</taxon>
        <taxon>Insecta</taxon>
        <taxon>Pterygota</taxon>
        <taxon>Neoptera</taxon>
        <taxon>Polyneoptera</taxon>
        <taxon>Phasmatodea</taxon>
        <taxon>Timematodea</taxon>
        <taxon>Timematoidea</taxon>
        <taxon>Timematidae</taxon>
        <taxon>Timema</taxon>
    </lineage>
</organism>
<reference evidence="6" key="1">
    <citation type="submission" date="2020-11" db="EMBL/GenBank/DDBJ databases">
        <authorList>
            <person name="Tran Van P."/>
        </authorList>
    </citation>
    <scope>NUCLEOTIDE SEQUENCE</scope>
</reference>
<dbReference type="GO" id="GO:0016020">
    <property type="term" value="C:membrane"/>
    <property type="evidence" value="ECO:0007669"/>
    <property type="project" value="UniProtKB-SubCell"/>
</dbReference>
<dbReference type="InterPro" id="IPR045232">
    <property type="entry name" value="FAM234"/>
</dbReference>
<dbReference type="AlphaFoldDB" id="A0A7R8VD83"/>
<accession>A0A7R8VD83</accession>
<proteinExistence type="predicted"/>
<dbReference type="SUPFAM" id="SSF69318">
    <property type="entry name" value="Integrin alpha N-terminal domain"/>
    <property type="match status" value="1"/>
</dbReference>
<dbReference type="PANTHER" id="PTHR21419:SF29">
    <property type="entry name" value="LD24894P"/>
    <property type="match status" value="1"/>
</dbReference>
<name>A0A7R8VD83_TIMDO</name>
<keyword evidence="4" id="KW-0472">Membrane</keyword>
<feature type="domain" description="FAM234A/B beta-propeller" evidence="5">
    <location>
        <begin position="40"/>
        <end position="158"/>
    </location>
</feature>